<dbReference type="Proteomes" id="UP000186817">
    <property type="component" value="Unassembled WGS sequence"/>
</dbReference>
<accession>A0A1Q9BZV6</accession>
<dbReference type="EMBL" id="LSRX01002104">
    <property type="protein sequence ID" value="OLP76207.1"/>
    <property type="molecule type" value="Genomic_DNA"/>
</dbReference>
<proteinExistence type="predicted"/>
<reference evidence="2 3" key="1">
    <citation type="submission" date="2016-02" db="EMBL/GenBank/DDBJ databases">
        <title>Genome analysis of coral dinoflagellate symbionts highlights evolutionary adaptations to a symbiotic lifestyle.</title>
        <authorList>
            <person name="Aranda M."/>
            <person name="Li Y."/>
            <person name="Liew Y.J."/>
            <person name="Baumgarten S."/>
            <person name="Simakov O."/>
            <person name="Wilson M."/>
            <person name="Piel J."/>
            <person name="Ashoor H."/>
            <person name="Bougouffa S."/>
            <person name="Bajic V.B."/>
            <person name="Ryu T."/>
            <person name="Ravasi T."/>
            <person name="Bayer T."/>
            <person name="Micklem G."/>
            <person name="Kim H."/>
            <person name="Bhak J."/>
            <person name="Lajeunesse T.C."/>
            <person name="Voolstra C.R."/>
        </authorList>
    </citation>
    <scope>NUCLEOTIDE SEQUENCE [LARGE SCALE GENOMIC DNA]</scope>
    <source>
        <strain evidence="2 3">CCMP2467</strain>
    </source>
</reference>
<organism evidence="2 3">
    <name type="scientific">Symbiodinium microadriaticum</name>
    <name type="common">Dinoflagellate</name>
    <name type="synonym">Zooxanthella microadriatica</name>
    <dbReference type="NCBI Taxonomy" id="2951"/>
    <lineage>
        <taxon>Eukaryota</taxon>
        <taxon>Sar</taxon>
        <taxon>Alveolata</taxon>
        <taxon>Dinophyceae</taxon>
        <taxon>Suessiales</taxon>
        <taxon>Symbiodiniaceae</taxon>
        <taxon>Symbiodinium</taxon>
    </lineage>
</organism>
<keyword evidence="3" id="KW-1185">Reference proteome</keyword>
<protein>
    <submittedName>
        <fullName evidence="2">Uncharacterized protein</fullName>
    </submittedName>
</protein>
<feature type="region of interest" description="Disordered" evidence="1">
    <location>
        <begin position="517"/>
        <end position="543"/>
    </location>
</feature>
<sequence>MGKTAPPRASKKEESKKPRNFVPKWEYWAKAKLASYCSEDGVPFHVGPEQDEKKFLQLDSIRETRDAGNEELFRRLGMGLTLDASSVDAGFKLLARHFAGDWPDDVLARLSKTGLVQLKNFLASSQGSEVAKAISVLNVGKSKQPDECDVKKAVKTFVTFATGGTEDLVKHLGRLASSSAVLYLCSMTLLKDLALFDDLPSWAKSIEGKQSKAVQAWAKRPGDKDKLRAALVQELMAKIRNNHKESGKKRRASDSSVGGTSPAAAASSSSSTESSSPSDPKPAKRKGKTSSSSDKKAKKKDKKTEKKTKTKKTKKEKKSDDAGRRASCSPTPEEPKGAGFVSQADRTSAAFTTWAQGDVQLFVAEVGSEKGRMGNIADSVVKRLILENLLTRVPENVRQCFPVLQELQIQMGEADSIPGQLAKKVLTRLTAIASEAEAFWEEQSGAGFKSRDTGLAAALNRAARIIVRPYGSGGLGHRDALDRTKALWDEGLAESEVRQRLREAGYSAPRICQLLKATRPPQATPPPAKAAPGERKRKASNEEDDVAAALAAWPHEVAQALAAQIAEARAGVPANSHLTRATLQGFIDHVPDSVRACFPPLEALLVQLSTDDSDLPPDLAKRILTRLSAIAAQADAFWEERSSSLASASAPTAPA</sequence>
<feature type="compositionally biased region" description="Basic residues" evidence="1">
    <location>
        <begin position="296"/>
        <end position="316"/>
    </location>
</feature>
<dbReference type="OrthoDB" id="422250at2759"/>
<name>A0A1Q9BZV6_SYMMI</name>
<dbReference type="AlphaFoldDB" id="A0A1Q9BZV6"/>
<feature type="compositionally biased region" description="Low complexity" evidence="1">
    <location>
        <begin position="255"/>
        <end position="278"/>
    </location>
</feature>
<comment type="caution">
    <text evidence="2">The sequence shown here is derived from an EMBL/GenBank/DDBJ whole genome shotgun (WGS) entry which is preliminary data.</text>
</comment>
<feature type="region of interest" description="Disordered" evidence="1">
    <location>
        <begin position="240"/>
        <end position="344"/>
    </location>
</feature>
<evidence type="ECO:0000256" key="1">
    <source>
        <dbReference type="SAM" id="MobiDB-lite"/>
    </source>
</evidence>
<gene>
    <name evidence="2" type="ORF">AK812_SmicGene43888</name>
</gene>
<evidence type="ECO:0000313" key="2">
    <source>
        <dbReference type="EMBL" id="OLP76207.1"/>
    </source>
</evidence>
<evidence type="ECO:0000313" key="3">
    <source>
        <dbReference type="Proteomes" id="UP000186817"/>
    </source>
</evidence>